<dbReference type="SMART" id="SM00979">
    <property type="entry name" value="TIFY"/>
    <property type="match status" value="1"/>
</dbReference>
<dbReference type="OrthoDB" id="1934352at2759"/>
<evidence type="ECO:0000256" key="1">
    <source>
        <dbReference type="ARBA" id="ARBA00008614"/>
    </source>
</evidence>
<feature type="region of interest" description="Disordered" evidence="2">
    <location>
        <begin position="65"/>
        <end position="98"/>
    </location>
</feature>
<organism evidence="4 5">
    <name type="scientific">Adiantum capillus-veneris</name>
    <name type="common">Maidenhair fern</name>
    <dbReference type="NCBI Taxonomy" id="13818"/>
    <lineage>
        <taxon>Eukaryota</taxon>
        <taxon>Viridiplantae</taxon>
        <taxon>Streptophyta</taxon>
        <taxon>Embryophyta</taxon>
        <taxon>Tracheophyta</taxon>
        <taxon>Polypodiopsida</taxon>
        <taxon>Polypodiidae</taxon>
        <taxon>Polypodiales</taxon>
        <taxon>Pteridineae</taxon>
        <taxon>Pteridaceae</taxon>
        <taxon>Vittarioideae</taxon>
        <taxon>Adiantum</taxon>
    </lineage>
</organism>
<dbReference type="GO" id="GO:0005634">
    <property type="term" value="C:nucleus"/>
    <property type="evidence" value="ECO:0007669"/>
    <property type="project" value="TreeGrafter"/>
</dbReference>
<accession>A0A9D4ZIR3</accession>
<dbReference type="GO" id="GO:0009611">
    <property type="term" value="P:response to wounding"/>
    <property type="evidence" value="ECO:0007669"/>
    <property type="project" value="TreeGrafter"/>
</dbReference>
<dbReference type="InterPro" id="IPR040390">
    <property type="entry name" value="TIFY/JAZ"/>
</dbReference>
<gene>
    <name evidence="4" type="ORF">GOP47_0006962</name>
</gene>
<dbReference type="PROSITE" id="PS51320">
    <property type="entry name" value="TIFY"/>
    <property type="match status" value="1"/>
</dbReference>
<dbReference type="GO" id="GO:2000022">
    <property type="term" value="P:regulation of jasmonic acid mediated signaling pathway"/>
    <property type="evidence" value="ECO:0007669"/>
    <property type="project" value="TreeGrafter"/>
</dbReference>
<sequence length="448" mass="49028">MDFSVEPPFGPVGSLALQQFATVGSLPSSVSPSSSMALLHNATASQEHTPHAELYSERYCNKANSVRAGEDESATPSTSPSRSPSPSPSFHKTLLDKPLEQLTEEDIMHLTREDCRRYLKQKGMRRPSWNKSQAIQQVLSLKGLFDSTDDEEKICRPLTRPMKLITAPSFIGEDTEKFRGADKASQIATAAVFQQSSSPLYVGKEVCANVSKASQRQERKDPHATRQSGDCQRKHPLAKVSTVRDTLLESSPGYMCTNQTTATSLELKECYPSPRKICSQCTQGSGLPGMEHSAQLTIFYSGMVNVYDNVSEDQARAVMLLAERSNKLRPLPCSHLQNSTNVAVTTQCIDSSSRPMPQYVLSTVATTEVCSTTGCSSMAVRASQSLQATQLEQQSSRKAGLQRYLEKRRGRYSMRSSSATSMKRIDGQVLLPTQSSSGSETSSSPCLQ</sequence>
<dbReference type="PANTHER" id="PTHR33077:SF60">
    <property type="entry name" value="TIFY DOMAIN-CONTAINING PROTEIN"/>
    <property type="match status" value="1"/>
</dbReference>
<proteinExistence type="inferred from homology"/>
<dbReference type="InterPro" id="IPR010399">
    <property type="entry name" value="Tify_dom"/>
</dbReference>
<comment type="caution">
    <text evidence="4">The sequence shown here is derived from an EMBL/GenBank/DDBJ whole genome shotgun (WGS) entry which is preliminary data.</text>
</comment>
<keyword evidence="5" id="KW-1185">Reference proteome</keyword>
<evidence type="ECO:0000313" key="4">
    <source>
        <dbReference type="EMBL" id="KAI5077138.1"/>
    </source>
</evidence>
<evidence type="ECO:0000256" key="2">
    <source>
        <dbReference type="SAM" id="MobiDB-lite"/>
    </source>
</evidence>
<name>A0A9D4ZIR3_ADICA</name>
<reference evidence="4" key="1">
    <citation type="submission" date="2021-01" db="EMBL/GenBank/DDBJ databases">
        <title>Adiantum capillus-veneris genome.</title>
        <authorList>
            <person name="Fang Y."/>
            <person name="Liao Q."/>
        </authorList>
    </citation>
    <scope>NUCLEOTIDE SEQUENCE</scope>
    <source>
        <strain evidence="4">H3</strain>
        <tissue evidence="4">Leaf</tissue>
    </source>
</reference>
<feature type="compositionally biased region" description="Basic and acidic residues" evidence="2">
    <location>
        <begin position="215"/>
        <end position="224"/>
    </location>
</feature>
<feature type="region of interest" description="Disordered" evidence="2">
    <location>
        <begin position="410"/>
        <end position="448"/>
    </location>
</feature>
<evidence type="ECO:0000313" key="5">
    <source>
        <dbReference type="Proteomes" id="UP000886520"/>
    </source>
</evidence>
<dbReference type="Proteomes" id="UP000886520">
    <property type="component" value="Chromosome 7"/>
</dbReference>
<feature type="region of interest" description="Disordered" evidence="2">
    <location>
        <begin position="212"/>
        <end position="234"/>
    </location>
</feature>
<feature type="compositionally biased region" description="Low complexity" evidence="2">
    <location>
        <begin position="74"/>
        <end position="84"/>
    </location>
</feature>
<protein>
    <recommendedName>
        <fullName evidence="3">Tify domain-containing protein</fullName>
    </recommendedName>
</protein>
<evidence type="ECO:0000259" key="3">
    <source>
        <dbReference type="PROSITE" id="PS51320"/>
    </source>
</evidence>
<feature type="domain" description="Tify" evidence="3">
    <location>
        <begin position="289"/>
        <end position="324"/>
    </location>
</feature>
<comment type="similarity">
    <text evidence="1">Belongs to the TIFY/JAZ family.</text>
</comment>
<dbReference type="Pfam" id="PF06200">
    <property type="entry name" value="tify"/>
    <property type="match status" value="1"/>
</dbReference>
<dbReference type="EMBL" id="JABFUD020000007">
    <property type="protein sequence ID" value="KAI5077138.1"/>
    <property type="molecule type" value="Genomic_DNA"/>
</dbReference>
<dbReference type="PANTHER" id="PTHR33077">
    <property type="entry name" value="PROTEIN TIFY 4A-RELATED-RELATED"/>
    <property type="match status" value="1"/>
</dbReference>
<dbReference type="GO" id="GO:0031347">
    <property type="term" value="P:regulation of defense response"/>
    <property type="evidence" value="ECO:0007669"/>
    <property type="project" value="TreeGrafter"/>
</dbReference>
<dbReference type="AlphaFoldDB" id="A0A9D4ZIR3"/>
<feature type="compositionally biased region" description="Low complexity" evidence="2">
    <location>
        <begin position="435"/>
        <end position="448"/>
    </location>
</feature>